<dbReference type="InterPro" id="IPR020848">
    <property type="entry name" value="AP_endonuclease_F1_CS"/>
</dbReference>
<dbReference type="SUPFAM" id="SSF56219">
    <property type="entry name" value="DNase I-like"/>
    <property type="match status" value="1"/>
</dbReference>
<accession>A0ABT0P8B8</accession>
<feature type="domain" description="Endonuclease/exonuclease/phosphatase" evidence="7">
    <location>
        <begin position="4"/>
        <end position="250"/>
    </location>
</feature>
<dbReference type="PROSITE" id="PS51435">
    <property type="entry name" value="AP_NUCLEASE_F1_4"/>
    <property type="match status" value="1"/>
</dbReference>
<dbReference type="InterPro" id="IPR036691">
    <property type="entry name" value="Endo/exonu/phosph_ase_sf"/>
</dbReference>
<comment type="cofactor">
    <cofactor evidence="1">
        <name>Mn(2+)</name>
        <dbReference type="ChEBI" id="CHEBI:29035"/>
    </cofactor>
</comment>
<dbReference type="PANTHER" id="PTHR43250">
    <property type="entry name" value="EXODEOXYRIBONUCLEASE III"/>
    <property type="match status" value="1"/>
</dbReference>
<comment type="similarity">
    <text evidence="3">Belongs to the DNA repair enzymes AP/ExoA family.</text>
</comment>
<proteinExistence type="inferred from homology"/>
<dbReference type="NCBIfam" id="TIGR00195">
    <property type="entry name" value="exoDNase_III"/>
    <property type="match status" value="1"/>
</dbReference>
<keyword evidence="4" id="KW-0479">Metal-binding</keyword>
<dbReference type="PANTHER" id="PTHR43250:SF2">
    <property type="entry name" value="EXODEOXYRIBONUCLEASE III"/>
    <property type="match status" value="1"/>
</dbReference>
<dbReference type="PROSITE" id="PS00728">
    <property type="entry name" value="AP_NUCLEASE_F1_3"/>
    <property type="match status" value="1"/>
</dbReference>
<evidence type="ECO:0000313" key="9">
    <source>
        <dbReference type="Proteomes" id="UP001523003"/>
    </source>
</evidence>
<name>A0ABT0P8B8_9HYPH</name>
<dbReference type="PROSITE" id="PS00726">
    <property type="entry name" value="AP_NUCLEASE_F1_1"/>
    <property type="match status" value="1"/>
</dbReference>
<dbReference type="InterPro" id="IPR005135">
    <property type="entry name" value="Endo/exonuclease/phosphatase"/>
</dbReference>
<dbReference type="Pfam" id="PF03372">
    <property type="entry name" value="Exo_endo_phos"/>
    <property type="match status" value="1"/>
</dbReference>
<dbReference type="GO" id="GO:0008311">
    <property type="term" value="F:double-stranded DNA 3'-5' DNA exonuclease activity"/>
    <property type="evidence" value="ECO:0007669"/>
    <property type="project" value="UniProtKB-EC"/>
</dbReference>
<organism evidence="8 9">
    <name type="scientific">Bartonella bilalgolemii</name>
    <dbReference type="NCBI Taxonomy" id="2942911"/>
    <lineage>
        <taxon>Bacteria</taxon>
        <taxon>Pseudomonadati</taxon>
        <taxon>Pseudomonadota</taxon>
        <taxon>Alphaproteobacteria</taxon>
        <taxon>Hyphomicrobiales</taxon>
        <taxon>Bartonellaceae</taxon>
        <taxon>Bartonella</taxon>
    </lineage>
</organism>
<comment type="cofactor">
    <cofactor evidence="2">
        <name>Mg(2+)</name>
        <dbReference type="ChEBI" id="CHEBI:18420"/>
    </cofactor>
</comment>
<evidence type="ECO:0000256" key="1">
    <source>
        <dbReference type="ARBA" id="ARBA00001936"/>
    </source>
</evidence>
<dbReference type="RefSeq" id="WP_249676389.1">
    <property type="nucleotide sequence ID" value="NZ_JAMCOF010000004.1"/>
</dbReference>
<protein>
    <submittedName>
        <fullName evidence="8">Exodeoxyribonuclease III</fullName>
        <ecNumber evidence="8">3.1.11.2</ecNumber>
    </submittedName>
</protein>
<dbReference type="CDD" id="cd09086">
    <property type="entry name" value="ExoIII-like_AP-endo"/>
    <property type="match status" value="1"/>
</dbReference>
<reference evidence="8 9" key="1">
    <citation type="submission" date="2022-05" db="EMBL/GenBank/DDBJ databases">
        <title>Description of the Bartonella bilalgolemii sp. nov. Isolated from Apodemus uralensis (Pallas 1811).</title>
        <authorList>
            <person name="Zgheib R."/>
            <person name="Celebi B."/>
        </authorList>
    </citation>
    <scope>NUCLEOTIDE SEQUENCE [LARGE SCALE GENOMIC DNA]</scope>
    <source>
        <strain evidence="8 9">G70</strain>
    </source>
</reference>
<gene>
    <name evidence="8" type="primary">xth</name>
    <name evidence="8" type="ORF">M4Z11_03660</name>
</gene>
<evidence type="ECO:0000256" key="5">
    <source>
        <dbReference type="ARBA" id="ARBA00022801"/>
    </source>
</evidence>
<evidence type="ECO:0000256" key="3">
    <source>
        <dbReference type="ARBA" id="ARBA00007092"/>
    </source>
</evidence>
<evidence type="ECO:0000259" key="7">
    <source>
        <dbReference type="Pfam" id="PF03372"/>
    </source>
</evidence>
<keyword evidence="5 8" id="KW-0378">Hydrolase</keyword>
<dbReference type="InterPro" id="IPR004808">
    <property type="entry name" value="AP_endonuc_1"/>
</dbReference>
<evidence type="ECO:0000313" key="8">
    <source>
        <dbReference type="EMBL" id="MCL6229705.1"/>
    </source>
</evidence>
<keyword evidence="9" id="KW-1185">Reference proteome</keyword>
<evidence type="ECO:0000256" key="6">
    <source>
        <dbReference type="ARBA" id="ARBA00022842"/>
    </source>
</evidence>
<dbReference type="EMBL" id="JAMCOF010000004">
    <property type="protein sequence ID" value="MCL6229705.1"/>
    <property type="molecule type" value="Genomic_DNA"/>
</dbReference>
<evidence type="ECO:0000256" key="2">
    <source>
        <dbReference type="ARBA" id="ARBA00001946"/>
    </source>
</evidence>
<evidence type="ECO:0000256" key="4">
    <source>
        <dbReference type="ARBA" id="ARBA00022723"/>
    </source>
</evidence>
<dbReference type="InterPro" id="IPR037493">
    <property type="entry name" value="ExoIII-like"/>
</dbReference>
<dbReference type="InterPro" id="IPR020847">
    <property type="entry name" value="AP_endonuclease_F1_BS"/>
</dbReference>
<dbReference type="EC" id="3.1.11.2" evidence="8"/>
<dbReference type="Gene3D" id="3.60.10.10">
    <property type="entry name" value="Endonuclease/exonuclease/phosphatase"/>
    <property type="match status" value="1"/>
</dbReference>
<sequence length="260" mass="30165">MKIATWNIAGIKARHETLCKWLKQNQPDVVCLQEIKSIDENFPRNTIEDLGYHVETHGQKSFNGVAILSKKIPDEITRRLPGNHNDKQARYIEAVYSTNKRSIRVASLYLPNGNPINSEKYFYKIEWMKRLYTHAKSLLAYEEPLILAGDYNVIPTSLDAKNPQEWKNDALFLPQIREIFQCITHLGFYDAIRNVTDIPSFSFWDFQANAWKKNNGIRIDHLLLSPEAADQLICAYSQTEVRGYQRPSDHIPIWVELNCD</sequence>
<dbReference type="NCBIfam" id="TIGR00633">
    <property type="entry name" value="xth"/>
    <property type="match status" value="1"/>
</dbReference>
<dbReference type="Proteomes" id="UP001523003">
    <property type="component" value="Unassembled WGS sequence"/>
</dbReference>
<comment type="caution">
    <text evidence="8">The sequence shown here is derived from an EMBL/GenBank/DDBJ whole genome shotgun (WGS) entry which is preliminary data.</text>
</comment>
<keyword evidence="6" id="KW-0460">Magnesium</keyword>